<protein>
    <recommendedName>
        <fullName evidence="7">AP2/ERF domain-containing protein</fullName>
    </recommendedName>
</protein>
<reference evidence="8" key="1">
    <citation type="submission" date="2023-07" db="EMBL/GenBank/DDBJ databases">
        <title>A chromosome-level genome assembly of Lolium multiflorum.</title>
        <authorList>
            <person name="Chen Y."/>
            <person name="Copetti D."/>
            <person name="Kolliker R."/>
            <person name="Studer B."/>
        </authorList>
    </citation>
    <scope>NUCLEOTIDE SEQUENCE</scope>
    <source>
        <strain evidence="8">02402/16</strain>
        <tissue evidence="8">Leaf</tissue>
    </source>
</reference>
<accession>A0AAD8VUT0</accession>
<comment type="subcellular location">
    <subcellularLocation>
        <location evidence="1">Nucleus</location>
    </subcellularLocation>
</comment>
<keyword evidence="5" id="KW-0539">Nucleus</keyword>
<evidence type="ECO:0000313" key="9">
    <source>
        <dbReference type="Proteomes" id="UP001231189"/>
    </source>
</evidence>
<dbReference type="PRINTS" id="PR00367">
    <property type="entry name" value="ETHRSPELEMNT"/>
</dbReference>
<dbReference type="PROSITE" id="PS51032">
    <property type="entry name" value="AP2_ERF"/>
    <property type="match status" value="1"/>
</dbReference>
<evidence type="ECO:0000256" key="4">
    <source>
        <dbReference type="ARBA" id="ARBA00023163"/>
    </source>
</evidence>
<dbReference type="Gene3D" id="3.30.730.10">
    <property type="entry name" value="AP2/ERF domain"/>
    <property type="match status" value="1"/>
</dbReference>
<dbReference type="PANTHER" id="PTHR31194">
    <property type="entry name" value="SHN SHINE , DNA BINDING / TRANSCRIPTION FACTOR"/>
    <property type="match status" value="1"/>
</dbReference>
<dbReference type="CDD" id="cd00018">
    <property type="entry name" value="AP2"/>
    <property type="match status" value="1"/>
</dbReference>
<dbReference type="GO" id="GO:0003700">
    <property type="term" value="F:DNA-binding transcription factor activity"/>
    <property type="evidence" value="ECO:0007669"/>
    <property type="project" value="InterPro"/>
</dbReference>
<feature type="region of interest" description="Disordered" evidence="6">
    <location>
        <begin position="216"/>
        <end position="288"/>
    </location>
</feature>
<dbReference type="Proteomes" id="UP001231189">
    <property type="component" value="Unassembled WGS sequence"/>
</dbReference>
<evidence type="ECO:0000256" key="1">
    <source>
        <dbReference type="ARBA" id="ARBA00004123"/>
    </source>
</evidence>
<evidence type="ECO:0000256" key="2">
    <source>
        <dbReference type="ARBA" id="ARBA00023015"/>
    </source>
</evidence>
<dbReference type="GO" id="GO:0003677">
    <property type="term" value="F:DNA binding"/>
    <property type="evidence" value="ECO:0007669"/>
    <property type="project" value="UniProtKB-KW"/>
</dbReference>
<evidence type="ECO:0000256" key="5">
    <source>
        <dbReference type="ARBA" id="ARBA00023242"/>
    </source>
</evidence>
<organism evidence="8 9">
    <name type="scientific">Lolium multiflorum</name>
    <name type="common">Italian ryegrass</name>
    <name type="synonym">Lolium perenne subsp. multiflorum</name>
    <dbReference type="NCBI Taxonomy" id="4521"/>
    <lineage>
        <taxon>Eukaryota</taxon>
        <taxon>Viridiplantae</taxon>
        <taxon>Streptophyta</taxon>
        <taxon>Embryophyta</taxon>
        <taxon>Tracheophyta</taxon>
        <taxon>Spermatophyta</taxon>
        <taxon>Magnoliopsida</taxon>
        <taxon>Liliopsida</taxon>
        <taxon>Poales</taxon>
        <taxon>Poaceae</taxon>
        <taxon>BOP clade</taxon>
        <taxon>Pooideae</taxon>
        <taxon>Poodae</taxon>
        <taxon>Poeae</taxon>
        <taxon>Poeae Chloroplast Group 2 (Poeae type)</taxon>
        <taxon>Loliodinae</taxon>
        <taxon>Loliinae</taxon>
        <taxon>Lolium</taxon>
    </lineage>
</organism>
<dbReference type="InterPro" id="IPR050913">
    <property type="entry name" value="AP2/ERF_ERF"/>
</dbReference>
<dbReference type="GO" id="GO:0005634">
    <property type="term" value="C:nucleus"/>
    <property type="evidence" value="ECO:0007669"/>
    <property type="project" value="UniProtKB-SubCell"/>
</dbReference>
<keyword evidence="3" id="KW-0238">DNA-binding</keyword>
<dbReference type="InterPro" id="IPR036955">
    <property type="entry name" value="AP2/ERF_dom_sf"/>
</dbReference>
<comment type="caution">
    <text evidence="8">The sequence shown here is derived from an EMBL/GenBank/DDBJ whole genome shotgun (WGS) entry which is preliminary data.</text>
</comment>
<evidence type="ECO:0000256" key="3">
    <source>
        <dbReference type="ARBA" id="ARBA00023125"/>
    </source>
</evidence>
<feature type="compositionally biased region" description="Basic and acidic residues" evidence="6">
    <location>
        <begin position="224"/>
        <end position="249"/>
    </location>
</feature>
<evidence type="ECO:0000259" key="7">
    <source>
        <dbReference type="PROSITE" id="PS51032"/>
    </source>
</evidence>
<evidence type="ECO:0000256" key="6">
    <source>
        <dbReference type="SAM" id="MobiDB-lite"/>
    </source>
</evidence>
<dbReference type="EMBL" id="JAUUTY010000006">
    <property type="protein sequence ID" value="KAK1617975.1"/>
    <property type="molecule type" value="Genomic_DNA"/>
</dbReference>
<dbReference type="AlphaFoldDB" id="A0AAD8VUT0"/>
<sequence>MPRLASSSRYCRVSGTGYRGVRARPKGTYYAEIRDGGERIGLGTYETAHEAARAYDAVDTSPTKPVRLTTSLFRWGKVLWFCCADSTLAQESLVLRRITFRDHQPSTCFLAPPGSINLGFFLRENLPLAHHTFHEAARAYDAVAWRLGRPRSSMNFHDVWTRQQAEDLAPPPYIVRQEEQHRRRETERRLRIAERDERAAREWAARFPEDVAAENEHFRRRRAEKATRRAAKKEDRARRRAEKATKRAFIEAQLAGPTTIGEDDPRWIDLFSSDPVSGTTPDSSDVEF</sequence>
<keyword evidence="4" id="KW-0804">Transcription</keyword>
<name>A0AAD8VUT0_LOLMU</name>
<feature type="domain" description="AP2/ERF" evidence="7">
    <location>
        <begin position="17"/>
        <end position="57"/>
    </location>
</feature>
<proteinExistence type="predicted"/>
<keyword evidence="9" id="KW-1185">Reference proteome</keyword>
<dbReference type="InterPro" id="IPR016177">
    <property type="entry name" value="DNA-bd_dom_sf"/>
</dbReference>
<dbReference type="SUPFAM" id="SSF54171">
    <property type="entry name" value="DNA-binding domain"/>
    <property type="match status" value="1"/>
</dbReference>
<gene>
    <name evidence="8" type="ORF">QYE76_023492</name>
</gene>
<keyword evidence="2" id="KW-0805">Transcription regulation</keyword>
<dbReference type="SMART" id="SM00380">
    <property type="entry name" value="AP2"/>
    <property type="match status" value="1"/>
</dbReference>
<evidence type="ECO:0000313" key="8">
    <source>
        <dbReference type="EMBL" id="KAK1617975.1"/>
    </source>
</evidence>
<dbReference type="InterPro" id="IPR001471">
    <property type="entry name" value="AP2/ERF_dom"/>
</dbReference>
<dbReference type="PANTHER" id="PTHR31194:SF189">
    <property type="entry name" value="AP2_ERF DOMAIN-CONTAINING PROTEIN"/>
    <property type="match status" value="1"/>
</dbReference>
<feature type="compositionally biased region" description="Polar residues" evidence="6">
    <location>
        <begin position="274"/>
        <end position="288"/>
    </location>
</feature>